<feature type="region of interest" description="Disordered" evidence="1">
    <location>
        <begin position="220"/>
        <end position="243"/>
    </location>
</feature>
<evidence type="ECO:0000313" key="3">
    <source>
        <dbReference type="Proteomes" id="UP000010959"/>
    </source>
</evidence>
<dbReference type="RefSeq" id="WP_007336656.1">
    <property type="nucleotide sequence ID" value="NZ_AMWG01000028.1"/>
</dbReference>
<comment type="caution">
    <text evidence="2">The sequence shown here is derived from an EMBL/GenBank/DDBJ whole genome shotgun (WGS) entry which is preliminary data.</text>
</comment>
<dbReference type="EMBL" id="AMWG01000028">
    <property type="protein sequence ID" value="ELP34566.1"/>
    <property type="molecule type" value="Genomic_DNA"/>
</dbReference>
<reference evidence="2 3" key="1">
    <citation type="journal article" date="2013" name="Mar. Genomics">
        <title>Expression of sulfatases in Rhodopirellula baltica and the diversity of sulfatases in the genus Rhodopirellula.</title>
        <authorList>
            <person name="Wegner C.E."/>
            <person name="Richter-Heitmann T."/>
            <person name="Klindworth A."/>
            <person name="Klockow C."/>
            <person name="Richter M."/>
            <person name="Achstetter T."/>
            <person name="Glockner F.O."/>
            <person name="Harder J."/>
        </authorList>
    </citation>
    <scope>NUCLEOTIDE SEQUENCE [LARGE SCALE GENOMIC DNA]</scope>
    <source>
        <strain evidence="2 3">SWK14</strain>
    </source>
</reference>
<dbReference type="AlphaFoldDB" id="L7CND9"/>
<sequence>MPTKPADLSLRFSAKSARWAICLTALGSLLVATAFSSVAVAQGQQATMQAAERAAMEAQGGPSGYEEMEPGYDDMGMGDDMDMYDAEMENQGMGDPYGESGYGPGYGEQSNSRGGGDFKPSPIVMLEVFQLDWSPLTERVQQVLTSSETSQQPVALGPVLRNEAHVAYRYGNLPLALQLFHGFIARGSDAAEQQMDQIKFSKHFRKPLWHLRVGVSLGIHGDSSTTDPSPITDSGTSRGMGNGEMGMGMDSGMMDMEMDMANSMQGMEDAMREGMAGMEEEMGMGGMDMYEEDMGMAGMGMSGMGMSGMGMSGRGRRNRAAAPLVPKAEMTDSEVSARIEKFLGLVADTVKTGLSKRISDGKFGHALVDVKAESTTQGHTVNGDSVDEAPQPMWIPSVLFVGEGNSRDTIKTAHNLELDLLFHFDVGLKENRMGAVSNISRVKVMDARTGKTLVSSAAMDNTEVERITRVGRGSPAAYVDEQMKSFWAVVDERLTLSDLPTLSPEVARKRVAQVLGDRSMTPLRKLAEIRYYGYRGWLTPDEVEQAFEITGGPDAMKVLHGSESQAIEAIHKLVVQSEVSDS</sequence>
<gene>
    <name evidence="2" type="ORF">RBSWK_01465</name>
</gene>
<proteinExistence type="predicted"/>
<evidence type="ECO:0000256" key="1">
    <source>
        <dbReference type="SAM" id="MobiDB-lite"/>
    </source>
</evidence>
<accession>L7CND9</accession>
<dbReference type="PATRIC" id="fig|993516.3.peg.1551"/>
<dbReference type="Proteomes" id="UP000010959">
    <property type="component" value="Unassembled WGS sequence"/>
</dbReference>
<feature type="region of interest" description="Disordered" evidence="1">
    <location>
        <begin position="90"/>
        <end position="117"/>
    </location>
</feature>
<feature type="compositionally biased region" description="Low complexity" evidence="1">
    <location>
        <begin position="221"/>
        <end position="237"/>
    </location>
</feature>
<organism evidence="2 3">
    <name type="scientific">Rhodopirellula baltica SWK14</name>
    <dbReference type="NCBI Taxonomy" id="993516"/>
    <lineage>
        <taxon>Bacteria</taxon>
        <taxon>Pseudomonadati</taxon>
        <taxon>Planctomycetota</taxon>
        <taxon>Planctomycetia</taxon>
        <taxon>Pirellulales</taxon>
        <taxon>Pirellulaceae</taxon>
        <taxon>Rhodopirellula</taxon>
    </lineage>
</organism>
<protein>
    <submittedName>
        <fullName evidence="2">Uncharacterized protein</fullName>
    </submittedName>
</protein>
<name>L7CND9_RHOBT</name>
<evidence type="ECO:0000313" key="2">
    <source>
        <dbReference type="EMBL" id="ELP34566.1"/>
    </source>
</evidence>